<dbReference type="Pfam" id="PF09643">
    <property type="entry name" value="YopX"/>
    <property type="match status" value="1"/>
</dbReference>
<protein>
    <recommendedName>
        <fullName evidence="1">YopX protein domain-containing protein</fullName>
    </recommendedName>
</protein>
<dbReference type="EMBL" id="CP034328">
    <property type="protein sequence ID" value="AZL60191.1"/>
    <property type="molecule type" value="Genomic_DNA"/>
</dbReference>
<evidence type="ECO:0000313" key="2">
    <source>
        <dbReference type="EMBL" id="AZL60191.1"/>
    </source>
</evidence>
<dbReference type="RefSeq" id="WP_125326383.1">
    <property type="nucleotide sequence ID" value="NZ_CP034328.1"/>
</dbReference>
<dbReference type="SUPFAM" id="SSF159006">
    <property type="entry name" value="YopX-like"/>
    <property type="match status" value="1"/>
</dbReference>
<sequence>MREIKFRAWGNAYTEENKIEMRYSDKYPDLSCFWNLAVNHSYAIDVMQYTGLHDANGKEIYEGDLIECQYCKNEHGQVIWNKEMLRFQLRWHDTCCGNARLTSIDSWSKINGNFYENPKLLEKS</sequence>
<feature type="domain" description="YopX protein" evidence="1">
    <location>
        <begin position="5"/>
        <end position="122"/>
    </location>
</feature>
<dbReference type="InterPro" id="IPR019096">
    <property type="entry name" value="YopX_protein"/>
</dbReference>
<dbReference type="Proteomes" id="UP000282002">
    <property type="component" value="Chromosome"/>
</dbReference>
<organism evidence="2 3">
    <name type="scientific">Tabrizicola piscis</name>
    <dbReference type="NCBI Taxonomy" id="2494374"/>
    <lineage>
        <taxon>Bacteria</taxon>
        <taxon>Pseudomonadati</taxon>
        <taxon>Pseudomonadota</taxon>
        <taxon>Alphaproteobacteria</taxon>
        <taxon>Rhodobacterales</taxon>
        <taxon>Paracoccaceae</taxon>
        <taxon>Tabrizicola</taxon>
    </lineage>
</organism>
<name>A0A3S8U9E6_9RHOB</name>
<evidence type="ECO:0000259" key="1">
    <source>
        <dbReference type="Pfam" id="PF09643"/>
    </source>
</evidence>
<proteinExistence type="predicted"/>
<accession>A0A3S8U9E6</accession>
<dbReference type="AlphaFoldDB" id="A0A3S8U9E6"/>
<evidence type="ECO:0000313" key="3">
    <source>
        <dbReference type="Proteomes" id="UP000282002"/>
    </source>
</evidence>
<dbReference type="Gene3D" id="2.30.30.290">
    <property type="entry name" value="YopX-like domains"/>
    <property type="match status" value="1"/>
</dbReference>
<gene>
    <name evidence="2" type="ORF">EI545_15955</name>
</gene>
<dbReference type="OrthoDB" id="1809393at2"/>
<dbReference type="KEGG" id="taw:EI545_15955"/>
<keyword evidence="3" id="KW-1185">Reference proteome</keyword>
<dbReference type="InterPro" id="IPR023385">
    <property type="entry name" value="YopX-like_C"/>
</dbReference>
<reference evidence="2 3" key="1">
    <citation type="submission" date="2018-12" db="EMBL/GenBank/DDBJ databases">
        <title>Complete genome sequencing of Tabrizicola sp. K13M18.</title>
        <authorList>
            <person name="Bae J.-W."/>
        </authorList>
    </citation>
    <scope>NUCLEOTIDE SEQUENCE [LARGE SCALE GENOMIC DNA]</scope>
    <source>
        <strain evidence="2 3">K13M18</strain>
    </source>
</reference>